<name>A0A0F7ZYQ6_9HYPO</name>
<organism evidence="10 11">
    <name type="scientific">Hirsutella minnesotensis 3608</name>
    <dbReference type="NCBI Taxonomy" id="1043627"/>
    <lineage>
        <taxon>Eukaryota</taxon>
        <taxon>Fungi</taxon>
        <taxon>Dikarya</taxon>
        <taxon>Ascomycota</taxon>
        <taxon>Pezizomycotina</taxon>
        <taxon>Sordariomycetes</taxon>
        <taxon>Hypocreomycetidae</taxon>
        <taxon>Hypocreales</taxon>
        <taxon>Ophiocordycipitaceae</taxon>
        <taxon>Hirsutella</taxon>
    </lineage>
</organism>
<feature type="chain" id="PRO_5002526685" description="Heme haloperoxidase family profile domain-containing protein" evidence="8">
    <location>
        <begin position="19"/>
        <end position="252"/>
    </location>
</feature>
<keyword evidence="4" id="KW-0479">Metal-binding</keyword>
<keyword evidence="8" id="KW-0732">Signal</keyword>
<dbReference type="SUPFAM" id="SSF47571">
    <property type="entry name" value="Cloroperoxidase"/>
    <property type="match status" value="1"/>
</dbReference>
<dbReference type="Proteomes" id="UP000054481">
    <property type="component" value="Unassembled WGS sequence"/>
</dbReference>
<dbReference type="GO" id="GO:0046872">
    <property type="term" value="F:metal ion binding"/>
    <property type="evidence" value="ECO:0007669"/>
    <property type="project" value="UniProtKB-KW"/>
</dbReference>
<dbReference type="OrthoDB" id="407298at2759"/>
<proteinExistence type="inferred from homology"/>
<protein>
    <recommendedName>
        <fullName evidence="9">Heme haloperoxidase family profile domain-containing protein</fullName>
    </recommendedName>
</protein>
<reference evidence="10 11" key="1">
    <citation type="journal article" date="2014" name="Genome Biol. Evol.">
        <title>Comparative genomics and transcriptomics analyses reveal divergent lifestyle features of nematode endoparasitic fungus Hirsutella minnesotensis.</title>
        <authorList>
            <person name="Lai Y."/>
            <person name="Liu K."/>
            <person name="Zhang X."/>
            <person name="Zhang X."/>
            <person name="Li K."/>
            <person name="Wang N."/>
            <person name="Shu C."/>
            <person name="Wu Y."/>
            <person name="Wang C."/>
            <person name="Bushley K.E."/>
            <person name="Xiang M."/>
            <person name="Liu X."/>
        </authorList>
    </citation>
    <scope>NUCLEOTIDE SEQUENCE [LARGE SCALE GENOMIC DNA]</scope>
    <source>
        <strain evidence="10 11">3608</strain>
    </source>
</reference>
<evidence type="ECO:0000256" key="2">
    <source>
        <dbReference type="ARBA" id="ARBA00022559"/>
    </source>
</evidence>
<dbReference type="PANTHER" id="PTHR33577">
    <property type="entry name" value="STERIGMATOCYSTIN BIOSYNTHESIS PEROXIDASE STCC-RELATED"/>
    <property type="match status" value="1"/>
</dbReference>
<dbReference type="InterPro" id="IPR000028">
    <property type="entry name" value="Chloroperoxidase"/>
</dbReference>
<dbReference type="Gene3D" id="1.10.489.10">
    <property type="entry name" value="Chloroperoxidase-like"/>
    <property type="match status" value="1"/>
</dbReference>
<sequence>MIRGLFTTLVATASLCAAFPGSSGDAHQYAAPGANDARGPCPMLNTLANHGYLPRNGSNIVREHVISAFSEALNFNPSVAMTLFPPAVVKVNNNNPNATHLSLNQLNAHNVVEHDASMSRSDDYFGNSHVFNQTVFDTTKAFWTSPVLDINMMASGRLARVEASNATNPTFHFPQLSVVTSLGESALLFMALGDADKVTVPKAYLEYFFENERLPYELGWSKSKREIDAQKDMFRLIGQMKAATEAIISKRS</sequence>
<comment type="similarity">
    <text evidence="7">Belongs to the chloroperoxidase family.</text>
</comment>
<feature type="domain" description="Heme haloperoxidase family profile" evidence="9">
    <location>
        <begin position="25"/>
        <end position="235"/>
    </location>
</feature>
<evidence type="ECO:0000256" key="5">
    <source>
        <dbReference type="ARBA" id="ARBA00023002"/>
    </source>
</evidence>
<accession>A0A0F7ZYQ6</accession>
<dbReference type="GO" id="GO:0004601">
    <property type="term" value="F:peroxidase activity"/>
    <property type="evidence" value="ECO:0007669"/>
    <property type="project" value="UniProtKB-KW"/>
</dbReference>
<evidence type="ECO:0000259" key="9">
    <source>
        <dbReference type="PROSITE" id="PS51405"/>
    </source>
</evidence>
<keyword evidence="6" id="KW-0408">Iron</keyword>
<dbReference type="EMBL" id="KQ030540">
    <property type="protein sequence ID" value="KJZ72887.1"/>
    <property type="molecule type" value="Genomic_DNA"/>
</dbReference>
<keyword evidence="2" id="KW-0575">Peroxidase</keyword>
<dbReference type="PANTHER" id="PTHR33577:SF7">
    <property type="entry name" value="HEME HALOPEROXIDASE FAMILY PROFILE DOMAIN-CONTAINING PROTEIN"/>
    <property type="match status" value="1"/>
</dbReference>
<keyword evidence="5" id="KW-0560">Oxidoreductase</keyword>
<evidence type="ECO:0000256" key="6">
    <source>
        <dbReference type="ARBA" id="ARBA00023004"/>
    </source>
</evidence>
<dbReference type="InterPro" id="IPR036851">
    <property type="entry name" value="Chloroperoxidase-like_sf"/>
</dbReference>
<evidence type="ECO:0000256" key="8">
    <source>
        <dbReference type="SAM" id="SignalP"/>
    </source>
</evidence>
<feature type="signal peptide" evidence="8">
    <location>
        <begin position="1"/>
        <end position="18"/>
    </location>
</feature>
<dbReference type="Pfam" id="PF01328">
    <property type="entry name" value="Peroxidase_2"/>
    <property type="match status" value="1"/>
</dbReference>
<evidence type="ECO:0000256" key="1">
    <source>
        <dbReference type="ARBA" id="ARBA00001970"/>
    </source>
</evidence>
<evidence type="ECO:0000256" key="7">
    <source>
        <dbReference type="ARBA" id="ARBA00025795"/>
    </source>
</evidence>
<gene>
    <name evidence="10" type="ORF">HIM_07650</name>
</gene>
<evidence type="ECO:0000313" key="10">
    <source>
        <dbReference type="EMBL" id="KJZ72887.1"/>
    </source>
</evidence>
<keyword evidence="3" id="KW-0349">Heme</keyword>
<evidence type="ECO:0000313" key="11">
    <source>
        <dbReference type="Proteomes" id="UP000054481"/>
    </source>
</evidence>
<dbReference type="AlphaFoldDB" id="A0A0F7ZYQ6"/>
<keyword evidence="11" id="KW-1185">Reference proteome</keyword>
<comment type="cofactor">
    <cofactor evidence="1">
        <name>heme b</name>
        <dbReference type="ChEBI" id="CHEBI:60344"/>
    </cofactor>
</comment>
<dbReference type="PROSITE" id="PS51405">
    <property type="entry name" value="HEME_HALOPEROXIDASE"/>
    <property type="match status" value="1"/>
</dbReference>
<evidence type="ECO:0000256" key="3">
    <source>
        <dbReference type="ARBA" id="ARBA00022617"/>
    </source>
</evidence>
<evidence type="ECO:0000256" key="4">
    <source>
        <dbReference type="ARBA" id="ARBA00022723"/>
    </source>
</evidence>